<keyword evidence="3" id="KW-1185">Reference proteome</keyword>
<evidence type="ECO:0000256" key="1">
    <source>
        <dbReference type="SAM" id="SignalP"/>
    </source>
</evidence>
<protein>
    <recommendedName>
        <fullName evidence="4">Arginine transporter</fullName>
    </recommendedName>
</protein>
<reference evidence="2 3" key="1">
    <citation type="submission" date="2023-01" db="EMBL/GenBank/DDBJ databases">
        <title>Complete genome sequence of Roseicyclus marinus strain Dej080120_10.</title>
        <authorList>
            <person name="Ueki S."/>
            <person name="Maruyama F."/>
        </authorList>
    </citation>
    <scope>NUCLEOTIDE SEQUENCE [LARGE SCALE GENOMIC DNA]</scope>
    <source>
        <strain evidence="2 3">Dej080120_10</strain>
    </source>
</reference>
<name>A0AA48HBC0_9RHOB</name>
<dbReference type="RefSeq" id="WP_338272270.1">
    <property type="nucleotide sequence ID" value="NZ_AP027266.1"/>
</dbReference>
<evidence type="ECO:0000313" key="3">
    <source>
        <dbReference type="Proteomes" id="UP001337723"/>
    </source>
</evidence>
<proteinExistence type="predicted"/>
<feature type="signal peptide" evidence="1">
    <location>
        <begin position="1"/>
        <end position="20"/>
    </location>
</feature>
<dbReference type="Proteomes" id="UP001337723">
    <property type="component" value="Chromosome"/>
</dbReference>
<sequence>MTRRLSILSALALAALGVIAAPQTVGANVIERACLQSGRPAASRALCDCIGRVAQQTLTGGQMRAGARFFQDPQRAQDVRQSNRRSDEELWRAWRNFGDTAEAMCRS</sequence>
<evidence type="ECO:0008006" key="4">
    <source>
        <dbReference type="Google" id="ProtNLM"/>
    </source>
</evidence>
<keyword evidence="1" id="KW-0732">Signal</keyword>
<organism evidence="2 3">
    <name type="scientific">Roseicyclus marinus</name>
    <dbReference type="NCBI Taxonomy" id="2161673"/>
    <lineage>
        <taxon>Bacteria</taxon>
        <taxon>Pseudomonadati</taxon>
        <taxon>Pseudomonadota</taxon>
        <taxon>Alphaproteobacteria</taxon>
        <taxon>Rhodobacterales</taxon>
        <taxon>Roseobacteraceae</taxon>
        <taxon>Roseicyclus</taxon>
    </lineage>
</organism>
<dbReference type="EMBL" id="AP027266">
    <property type="protein sequence ID" value="BDW86343.1"/>
    <property type="molecule type" value="Genomic_DNA"/>
</dbReference>
<feature type="chain" id="PRO_5046725972" description="Arginine transporter" evidence="1">
    <location>
        <begin position="21"/>
        <end position="107"/>
    </location>
</feature>
<dbReference type="KEGG" id="rmai:MACH21_25200"/>
<gene>
    <name evidence="2" type="ORF">MACH21_25200</name>
</gene>
<accession>A0AA48HBC0</accession>
<evidence type="ECO:0000313" key="2">
    <source>
        <dbReference type="EMBL" id="BDW86343.1"/>
    </source>
</evidence>
<dbReference type="AlphaFoldDB" id="A0AA48HBC0"/>